<proteinExistence type="predicted"/>
<dbReference type="AlphaFoldDB" id="A0A5B7GPV5"/>
<protein>
    <submittedName>
        <fullName evidence="1">Uncharacterized protein</fullName>
    </submittedName>
</protein>
<keyword evidence="2" id="KW-1185">Reference proteome</keyword>
<gene>
    <name evidence="1" type="ORF">E2C01_053263</name>
</gene>
<organism evidence="1 2">
    <name type="scientific">Portunus trituberculatus</name>
    <name type="common">Swimming crab</name>
    <name type="synonym">Neptunus trituberculatus</name>
    <dbReference type="NCBI Taxonomy" id="210409"/>
    <lineage>
        <taxon>Eukaryota</taxon>
        <taxon>Metazoa</taxon>
        <taxon>Ecdysozoa</taxon>
        <taxon>Arthropoda</taxon>
        <taxon>Crustacea</taxon>
        <taxon>Multicrustacea</taxon>
        <taxon>Malacostraca</taxon>
        <taxon>Eumalacostraca</taxon>
        <taxon>Eucarida</taxon>
        <taxon>Decapoda</taxon>
        <taxon>Pleocyemata</taxon>
        <taxon>Brachyura</taxon>
        <taxon>Eubrachyura</taxon>
        <taxon>Portunoidea</taxon>
        <taxon>Portunidae</taxon>
        <taxon>Portuninae</taxon>
        <taxon>Portunus</taxon>
    </lineage>
</organism>
<dbReference type="EMBL" id="VSRR010016388">
    <property type="protein sequence ID" value="MPC59247.1"/>
    <property type="molecule type" value="Genomic_DNA"/>
</dbReference>
<evidence type="ECO:0000313" key="2">
    <source>
        <dbReference type="Proteomes" id="UP000324222"/>
    </source>
</evidence>
<evidence type="ECO:0000313" key="1">
    <source>
        <dbReference type="EMBL" id="MPC59247.1"/>
    </source>
</evidence>
<accession>A0A5B7GPV5</accession>
<sequence>MASVLHVPAKQHKAPSSRPHATPLIYLSQAERRRWYGGERCGKLAAFWESPQRDDGKISGFGFVIVAC</sequence>
<comment type="caution">
    <text evidence="1">The sequence shown here is derived from an EMBL/GenBank/DDBJ whole genome shotgun (WGS) entry which is preliminary data.</text>
</comment>
<name>A0A5B7GPV5_PORTR</name>
<reference evidence="1 2" key="1">
    <citation type="submission" date="2019-05" db="EMBL/GenBank/DDBJ databases">
        <title>Another draft genome of Portunus trituberculatus and its Hox gene families provides insights of decapod evolution.</title>
        <authorList>
            <person name="Jeong J.-H."/>
            <person name="Song I."/>
            <person name="Kim S."/>
            <person name="Choi T."/>
            <person name="Kim D."/>
            <person name="Ryu S."/>
            <person name="Kim W."/>
        </authorList>
    </citation>
    <scope>NUCLEOTIDE SEQUENCE [LARGE SCALE GENOMIC DNA]</scope>
    <source>
        <tissue evidence="1">Muscle</tissue>
    </source>
</reference>
<dbReference type="Proteomes" id="UP000324222">
    <property type="component" value="Unassembled WGS sequence"/>
</dbReference>